<sequence>MGGYKVPAGYFPYGANGVLAGSATVFFSYDGFDVVTSTAEEVKNPQRDVSAVVIGLVPCSQLDPDTPIASAFASYGMNGSVSALDRFEGEGFDVLSFEA</sequence>
<dbReference type="InterPro" id="IPR004841">
    <property type="entry name" value="AA-permease/SLC12A_dom"/>
</dbReference>
<dbReference type="PANTHER" id="PTHR43243">
    <property type="entry name" value="INNER MEMBRANE TRANSPORTER YGJI-RELATED"/>
    <property type="match status" value="1"/>
</dbReference>
<evidence type="ECO:0000256" key="5">
    <source>
        <dbReference type="ARBA" id="ARBA00023136"/>
    </source>
</evidence>
<comment type="subcellular location">
    <subcellularLocation>
        <location evidence="1">Membrane</location>
        <topology evidence="1">Multi-pass membrane protein</topology>
    </subcellularLocation>
</comment>
<evidence type="ECO:0000313" key="7">
    <source>
        <dbReference type="EMBL" id="CAI9270944.1"/>
    </source>
</evidence>
<dbReference type="EMBL" id="OX465078">
    <property type="protein sequence ID" value="CAI9270944.1"/>
    <property type="molecule type" value="Genomic_DNA"/>
</dbReference>
<evidence type="ECO:0000313" key="8">
    <source>
        <dbReference type="Proteomes" id="UP001177003"/>
    </source>
</evidence>
<proteinExistence type="inferred from homology"/>
<feature type="domain" description="Amino acid permease/ SLC12A" evidence="6">
    <location>
        <begin position="10"/>
        <end position="54"/>
    </location>
</feature>
<evidence type="ECO:0000256" key="4">
    <source>
        <dbReference type="ARBA" id="ARBA00022989"/>
    </source>
</evidence>
<dbReference type="AlphaFoldDB" id="A0AA35Y881"/>
<protein>
    <recommendedName>
        <fullName evidence="6">Amino acid permease/ SLC12A domain-containing protein</fullName>
    </recommendedName>
</protein>
<gene>
    <name evidence="7" type="ORF">LSALG_LOCUS11231</name>
</gene>
<evidence type="ECO:0000256" key="2">
    <source>
        <dbReference type="ARBA" id="ARBA00008572"/>
    </source>
</evidence>
<evidence type="ECO:0000259" key="6">
    <source>
        <dbReference type="Pfam" id="PF00324"/>
    </source>
</evidence>
<name>A0AA35Y881_LACSI</name>
<dbReference type="Gene3D" id="1.20.1740.10">
    <property type="entry name" value="Amino acid/polyamine transporter I"/>
    <property type="match status" value="1"/>
</dbReference>
<organism evidence="7 8">
    <name type="scientific">Lactuca saligna</name>
    <name type="common">Willowleaf lettuce</name>
    <dbReference type="NCBI Taxonomy" id="75948"/>
    <lineage>
        <taxon>Eukaryota</taxon>
        <taxon>Viridiplantae</taxon>
        <taxon>Streptophyta</taxon>
        <taxon>Embryophyta</taxon>
        <taxon>Tracheophyta</taxon>
        <taxon>Spermatophyta</taxon>
        <taxon>Magnoliopsida</taxon>
        <taxon>eudicotyledons</taxon>
        <taxon>Gunneridae</taxon>
        <taxon>Pentapetalae</taxon>
        <taxon>asterids</taxon>
        <taxon>campanulids</taxon>
        <taxon>Asterales</taxon>
        <taxon>Asteraceae</taxon>
        <taxon>Cichorioideae</taxon>
        <taxon>Cichorieae</taxon>
        <taxon>Lactucinae</taxon>
        <taxon>Lactuca</taxon>
    </lineage>
</organism>
<keyword evidence="8" id="KW-1185">Reference proteome</keyword>
<dbReference type="GO" id="GO:0015171">
    <property type="term" value="F:amino acid transmembrane transporter activity"/>
    <property type="evidence" value="ECO:0007669"/>
    <property type="project" value="TreeGrafter"/>
</dbReference>
<keyword evidence="5" id="KW-0472">Membrane</keyword>
<dbReference type="PANTHER" id="PTHR43243:SF15">
    <property type="entry name" value="CATIONIC AMINO ACID TRANSPORTER 4, VACUOLAR"/>
    <property type="match status" value="1"/>
</dbReference>
<accession>A0AA35Y881</accession>
<keyword evidence="4" id="KW-1133">Transmembrane helix</keyword>
<keyword evidence="3" id="KW-0812">Transmembrane</keyword>
<comment type="similarity">
    <text evidence="2">Belongs to the amino acid-polyamine-organocation (APC) superfamily. Cationic amino acid transporter (CAT) (TC 2.A.3.3) family.</text>
</comment>
<evidence type="ECO:0000256" key="3">
    <source>
        <dbReference type="ARBA" id="ARBA00022692"/>
    </source>
</evidence>
<evidence type="ECO:0000256" key="1">
    <source>
        <dbReference type="ARBA" id="ARBA00004141"/>
    </source>
</evidence>
<dbReference type="Proteomes" id="UP001177003">
    <property type="component" value="Chromosome 2"/>
</dbReference>
<dbReference type="Pfam" id="PF00324">
    <property type="entry name" value="AA_permease"/>
    <property type="match status" value="1"/>
</dbReference>
<reference evidence="7" key="1">
    <citation type="submission" date="2023-04" db="EMBL/GenBank/DDBJ databases">
        <authorList>
            <person name="Vijverberg K."/>
            <person name="Xiong W."/>
            <person name="Schranz E."/>
        </authorList>
    </citation>
    <scope>NUCLEOTIDE SEQUENCE</scope>
</reference>
<dbReference type="GO" id="GO:0016020">
    <property type="term" value="C:membrane"/>
    <property type="evidence" value="ECO:0007669"/>
    <property type="project" value="UniProtKB-SubCell"/>
</dbReference>